<dbReference type="InterPro" id="IPR000182">
    <property type="entry name" value="GNAT_dom"/>
</dbReference>
<dbReference type="EMBL" id="JAGSXH010000034">
    <property type="protein sequence ID" value="MBS2963801.1"/>
    <property type="molecule type" value="Genomic_DNA"/>
</dbReference>
<gene>
    <name evidence="4" type="ORF">KGA66_12130</name>
</gene>
<evidence type="ECO:0000313" key="4">
    <source>
        <dbReference type="EMBL" id="MBS2963801.1"/>
    </source>
</evidence>
<name>A0A8J8BD79_9ACTN</name>
<dbReference type="InterPro" id="IPR050680">
    <property type="entry name" value="YpeA/RimI_acetyltransf"/>
</dbReference>
<dbReference type="PROSITE" id="PS51186">
    <property type="entry name" value="GNAT"/>
    <property type="match status" value="1"/>
</dbReference>
<evidence type="ECO:0000259" key="3">
    <source>
        <dbReference type="PROSITE" id="PS51186"/>
    </source>
</evidence>
<sequence>MTTGEISSLRNRGPAAGAGHVLDRPAWSALVGGPHAHLAERRGRAVRYRPEVSPFAALEDPADEECWADAAALLGAGATLFCLPGTTEAPAGWEPVFAEECVQLTDDAVDARPDPEAVVLGLGDLPEILDLIERTRPGPFLPGTLAMGTFLGARREGRLVAMAGQRQRPPGWTEVSAVCTDPAYRGQGLATRLVRAVVAGIRERGEHAYLHALASNTGAVRVYESLGFTLRRRAWVTGFRLR</sequence>
<dbReference type="PANTHER" id="PTHR43420:SF3">
    <property type="entry name" value="N-ACETYLTRANSFERASE DOMAIN-CONTAINING PROTEIN"/>
    <property type="match status" value="1"/>
</dbReference>
<dbReference type="InterPro" id="IPR013653">
    <property type="entry name" value="GCN5-like_dom"/>
</dbReference>
<dbReference type="Gene3D" id="3.40.630.30">
    <property type="match status" value="1"/>
</dbReference>
<keyword evidence="1 4" id="KW-0808">Transferase</keyword>
<feature type="domain" description="N-acetyltransferase" evidence="3">
    <location>
        <begin position="109"/>
        <end position="242"/>
    </location>
</feature>
<dbReference type="SUPFAM" id="SSF55729">
    <property type="entry name" value="Acyl-CoA N-acyltransferases (Nat)"/>
    <property type="match status" value="1"/>
</dbReference>
<keyword evidence="5" id="KW-1185">Reference proteome</keyword>
<evidence type="ECO:0000313" key="5">
    <source>
        <dbReference type="Proteomes" id="UP000677913"/>
    </source>
</evidence>
<dbReference type="Pfam" id="PF08445">
    <property type="entry name" value="FR47"/>
    <property type="match status" value="1"/>
</dbReference>
<dbReference type="CDD" id="cd04301">
    <property type="entry name" value="NAT_SF"/>
    <property type="match status" value="1"/>
</dbReference>
<dbReference type="EC" id="2.3.1.-" evidence="4"/>
<dbReference type="Proteomes" id="UP000677913">
    <property type="component" value="Unassembled WGS sequence"/>
</dbReference>
<evidence type="ECO:0000256" key="2">
    <source>
        <dbReference type="ARBA" id="ARBA00023315"/>
    </source>
</evidence>
<dbReference type="GO" id="GO:0016747">
    <property type="term" value="F:acyltransferase activity, transferring groups other than amino-acyl groups"/>
    <property type="evidence" value="ECO:0007669"/>
    <property type="project" value="InterPro"/>
</dbReference>
<keyword evidence="2 4" id="KW-0012">Acyltransferase</keyword>
<comment type="caution">
    <text evidence="4">The sequence shown here is derived from an EMBL/GenBank/DDBJ whole genome shotgun (WGS) entry which is preliminary data.</text>
</comment>
<reference evidence="4" key="1">
    <citation type="submission" date="2021-04" db="EMBL/GenBank/DDBJ databases">
        <title>Genome based classification of Actinospica acidithermotolerans sp. nov., an actinobacterium isolated from an Indonesian hot spring.</title>
        <authorList>
            <person name="Kusuma A.B."/>
            <person name="Putra K.E."/>
            <person name="Nafisah S."/>
            <person name="Loh J."/>
            <person name="Nouioui I."/>
            <person name="Goodfellow M."/>
        </authorList>
    </citation>
    <scope>NUCLEOTIDE SEQUENCE</scope>
    <source>
        <strain evidence="4">DSM 45618</strain>
    </source>
</reference>
<protein>
    <submittedName>
        <fullName evidence="4">GNAT family N-acetyltransferase</fullName>
        <ecNumber evidence="4">2.3.1.-</ecNumber>
    </submittedName>
</protein>
<evidence type="ECO:0000256" key="1">
    <source>
        <dbReference type="ARBA" id="ARBA00022679"/>
    </source>
</evidence>
<dbReference type="PANTHER" id="PTHR43420">
    <property type="entry name" value="ACETYLTRANSFERASE"/>
    <property type="match status" value="1"/>
</dbReference>
<dbReference type="RefSeq" id="WP_211467827.1">
    <property type="nucleotide sequence ID" value="NZ_JAGSXH010000034.1"/>
</dbReference>
<accession>A0A8J8BD79</accession>
<organism evidence="4 5">
    <name type="scientific">Actinocrinis puniceicyclus</name>
    <dbReference type="NCBI Taxonomy" id="977794"/>
    <lineage>
        <taxon>Bacteria</taxon>
        <taxon>Bacillati</taxon>
        <taxon>Actinomycetota</taxon>
        <taxon>Actinomycetes</taxon>
        <taxon>Catenulisporales</taxon>
        <taxon>Actinospicaceae</taxon>
        <taxon>Actinocrinis</taxon>
    </lineage>
</organism>
<proteinExistence type="predicted"/>
<dbReference type="InterPro" id="IPR016181">
    <property type="entry name" value="Acyl_CoA_acyltransferase"/>
</dbReference>
<dbReference type="AlphaFoldDB" id="A0A8J8BD79"/>